<dbReference type="OrthoDB" id="9830842at2"/>
<name>A0A226HFQ6_9FLAO</name>
<dbReference type="AlphaFoldDB" id="A0A226HFQ6"/>
<evidence type="ECO:0000313" key="1">
    <source>
        <dbReference type="EMBL" id="OXA92944.1"/>
    </source>
</evidence>
<organism evidence="1 2">
    <name type="scientific">Flavobacterium hercynium</name>
    <dbReference type="NCBI Taxonomy" id="387094"/>
    <lineage>
        <taxon>Bacteria</taxon>
        <taxon>Pseudomonadati</taxon>
        <taxon>Bacteroidota</taxon>
        <taxon>Flavobacteriia</taxon>
        <taxon>Flavobacteriales</taxon>
        <taxon>Flavobacteriaceae</taxon>
        <taxon>Flavobacterium</taxon>
    </lineage>
</organism>
<gene>
    <name evidence="1" type="ORF">B0A66_09265</name>
</gene>
<reference evidence="1 2" key="1">
    <citation type="submission" date="2016-11" db="EMBL/GenBank/DDBJ databases">
        <title>Whole genomes of Flavobacteriaceae.</title>
        <authorList>
            <person name="Stine C."/>
            <person name="Li C."/>
            <person name="Tadesse D."/>
        </authorList>
    </citation>
    <scope>NUCLEOTIDE SEQUENCE [LARGE SCALE GENOMIC DNA]</scope>
    <source>
        <strain evidence="1 2">DSM 18292</strain>
    </source>
</reference>
<keyword evidence="2" id="KW-1185">Reference proteome</keyword>
<dbReference type="RefSeq" id="WP_089049558.1">
    <property type="nucleotide sequence ID" value="NZ_FXTV01000001.1"/>
</dbReference>
<accession>A0A226HFQ6</accession>
<evidence type="ECO:0000313" key="2">
    <source>
        <dbReference type="Proteomes" id="UP000198345"/>
    </source>
</evidence>
<sequence>MIDLHIFKKLILFCLLISCLSYGQENQTKNVIIINNDRLSMWLADIKVNDKRLHPGYQNCIVRQYTSDSIKITVPYFRLFFFTIKNKIFRFPLKDKNNYFFYTPLSLIHKLSVKHVTGDDLIKLKNKKYVKKKIKEFNLE</sequence>
<proteinExistence type="predicted"/>
<dbReference type="EMBL" id="MUGW01000017">
    <property type="protein sequence ID" value="OXA92944.1"/>
    <property type="molecule type" value="Genomic_DNA"/>
</dbReference>
<dbReference type="Proteomes" id="UP000198345">
    <property type="component" value="Unassembled WGS sequence"/>
</dbReference>
<comment type="caution">
    <text evidence="1">The sequence shown here is derived from an EMBL/GenBank/DDBJ whole genome shotgun (WGS) entry which is preliminary data.</text>
</comment>
<protein>
    <submittedName>
        <fullName evidence="1">Uncharacterized protein</fullName>
    </submittedName>
</protein>